<protein>
    <submittedName>
        <fullName evidence="2">Uncharacterized protein</fullName>
    </submittedName>
</protein>
<evidence type="ECO:0000313" key="2">
    <source>
        <dbReference type="EMBL" id="XBV87462.1"/>
    </source>
</evidence>
<gene>
    <name evidence="2" type="ORF">ABOD76_20655</name>
</gene>
<organism evidence="2">
    <name type="scientific">Deinococcus sonorensis KR-87</name>
    <dbReference type="NCBI Taxonomy" id="694439"/>
    <lineage>
        <taxon>Bacteria</taxon>
        <taxon>Thermotogati</taxon>
        <taxon>Deinococcota</taxon>
        <taxon>Deinococci</taxon>
        <taxon>Deinococcales</taxon>
        <taxon>Deinococcaceae</taxon>
        <taxon>Deinococcus</taxon>
    </lineage>
</organism>
<name>A0AAU7UG55_9DEIO</name>
<dbReference type="EMBL" id="CP158300">
    <property type="protein sequence ID" value="XBV87462.1"/>
    <property type="molecule type" value="Genomic_DNA"/>
</dbReference>
<evidence type="ECO:0000256" key="1">
    <source>
        <dbReference type="SAM" id="MobiDB-lite"/>
    </source>
</evidence>
<reference evidence="2" key="1">
    <citation type="submission" date="2024-06" db="EMBL/GenBank/DDBJ databases">
        <title>Draft Genome Sequence of Deinococcus sonorensis Type Strain KR-87, a Biofilm Producing Representative of the Genus Deinococcus.</title>
        <authorList>
            <person name="Boren L.S."/>
            <person name="Grosso R.A."/>
            <person name="Hugenberg-Cox A.N."/>
            <person name="Hill J.T.E."/>
            <person name="Albert C.M."/>
            <person name="Tuohy J.M."/>
        </authorList>
    </citation>
    <scope>NUCLEOTIDE SEQUENCE</scope>
    <source>
        <strain evidence="2">KR-87</strain>
        <plasmid evidence="2">pDson02</plasmid>
    </source>
</reference>
<dbReference type="AlphaFoldDB" id="A0AAU7UG55"/>
<geneLocation type="plasmid" evidence="2">
    <name>pDson02</name>
</geneLocation>
<dbReference type="RefSeq" id="WP_350245611.1">
    <property type="nucleotide sequence ID" value="NZ_CP158300.1"/>
</dbReference>
<proteinExistence type="predicted"/>
<feature type="region of interest" description="Disordered" evidence="1">
    <location>
        <begin position="304"/>
        <end position="330"/>
    </location>
</feature>
<keyword evidence="2" id="KW-0614">Plasmid</keyword>
<feature type="compositionally biased region" description="Basic residues" evidence="1">
    <location>
        <begin position="312"/>
        <end position="324"/>
    </location>
</feature>
<sequence length="330" mass="37198">MPTITRKTQRYKRLPWLLPDDTVVPDACWDSHGNRLMRAKHGFPTLARAMSACFDPKTGTLDMVSLLFEHLDLQDGNPWLPDHNRAARADLNDFAEFLRQEGKQPGVPMLLNLERQAGGHGTLHDHGQAPGWVGRLIVKHLGEDAIFTASSGRRVWIGEVRPLDGGKEIGDLWTYEQKVADADAICWQGRKAKDWRAGQRRSMKRRQEACDARRNEGLFRLPSTRIKIDLPVLPRLTSRQLRALRRVLRGSAPAIPARNFIAYLDAVADWSEGRVQPLVITLLALALPLLGSSQRRADEAFIRMPSRPSARGGRRAPAHRRRVGRAREPP</sequence>
<dbReference type="KEGG" id="dsc:ABOD76_20655"/>
<accession>A0AAU7UG55</accession>